<dbReference type="InterPro" id="IPR001647">
    <property type="entry name" value="HTH_TetR"/>
</dbReference>
<dbReference type="PANTHER" id="PTHR30055:SF234">
    <property type="entry name" value="HTH-TYPE TRANSCRIPTIONAL REGULATOR BETI"/>
    <property type="match status" value="1"/>
</dbReference>
<dbReference type="Gene3D" id="1.10.357.10">
    <property type="entry name" value="Tetracycline Repressor, domain 2"/>
    <property type="match status" value="1"/>
</dbReference>
<dbReference type="OrthoDB" id="3472818at2"/>
<dbReference type="Pfam" id="PF00440">
    <property type="entry name" value="TetR_N"/>
    <property type="match status" value="1"/>
</dbReference>
<accession>A0A543CP14</accession>
<proteinExistence type="predicted"/>
<evidence type="ECO:0000256" key="4">
    <source>
        <dbReference type="PROSITE-ProRule" id="PRU00335"/>
    </source>
</evidence>
<evidence type="ECO:0000256" key="3">
    <source>
        <dbReference type="ARBA" id="ARBA00023163"/>
    </source>
</evidence>
<dbReference type="GO" id="GO:0000976">
    <property type="term" value="F:transcription cis-regulatory region binding"/>
    <property type="evidence" value="ECO:0007669"/>
    <property type="project" value="TreeGrafter"/>
</dbReference>
<evidence type="ECO:0000256" key="2">
    <source>
        <dbReference type="ARBA" id="ARBA00023125"/>
    </source>
</evidence>
<dbReference type="InterPro" id="IPR009057">
    <property type="entry name" value="Homeodomain-like_sf"/>
</dbReference>
<evidence type="ECO:0000256" key="1">
    <source>
        <dbReference type="ARBA" id="ARBA00023015"/>
    </source>
</evidence>
<dbReference type="PROSITE" id="PS50977">
    <property type="entry name" value="HTH_TETR_2"/>
    <property type="match status" value="1"/>
</dbReference>
<dbReference type="EMBL" id="VFOZ01000001">
    <property type="protein sequence ID" value="TQL98677.1"/>
    <property type="molecule type" value="Genomic_DNA"/>
</dbReference>
<dbReference type="InterPro" id="IPR036271">
    <property type="entry name" value="Tet_transcr_reg_TetR-rel_C_sf"/>
</dbReference>
<dbReference type="AlphaFoldDB" id="A0A543CP14"/>
<dbReference type="PANTHER" id="PTHR30055">
    <property type="entry name" value="HTH-TYPE TRANSCRIPTIONAL REGULATOR RUTR"/>
    <property type="match status" value="1"/>
</dbReference>
<dbReference type="GO" id="GO:0003700">
    <property type="term" value="F:DNA-binding transcription factor activity"/>
    <property type="evidence" value="ECO:0007669"/>
    <property type="project" value="TreeGrafter"/>
</dbReference>
<dbReference type="Proteomes" id="UP000316096">
    <property type="component" value="Unassembled WGS sequence"/>
</dbReference>
<evidence type="ECO:0000313" key="7">
    <source>
        <dbReference type="Proteomes" id="UP000316096"/>
    </source>
</evidence>
<comment type="caution">
    <text evidence="6">The sequence shown here is derived from an EMBL/GenBank/DDBJ whole genome shotgun (WGS) entry which is preliminary data.</text>
</comment>
<evidence type="ECO:0000313" key="6">
    <source>
        <dbReference type="EMBL" id="TQL98677.1"/>
    </source>
</evidence>
<reference evidence="6 7" key="1">
    <citation type="submission" date="2019-06" db="EMBL/GenBank/DDBJ databases">
        <title>Sequencing the genomes of 1000 actinobacteria strains.</title>
        <authorList>
            <person name="Klenk H.-P."/>
        </authorList>
    </citation>
    <scope>NUCLEOTIDE SEQUENCE [LARGE SCALE GENOMIC DNA]</scope>
    <source>
        <strain evidence="6 7">DSM 102200</strain>
    </source>
</reference>
<sequence length="190" mass="20621">MPQVSEIRERIVNAAEGCFARYGVGKTTVEDIAAAAGLSRATVYRSFAGGRDEVILAVVQRDLRRFLDRLAGRLRRERSVPDAIVEGVVDAVAFVRGEPQVAALLTPDAAGHTQAAVVGGARSLLDLCADYVRPHFGAAQRDGALRPDITVEGAVEFLFRIISSMIVMPREDEPREFLRTYVVPALAESN</sequence>
<name>A0A543CP14_9ACTN</name>
<dbReference type="SUPFAM" id="SSF48498">
    <property type="entry name" value="Tetracyclin repressor-like, C-terminal domain"/>
    <property type="match status" value="1"/>
</dbReference>
<dbReference type="SUPFAM" id="SSF46689">
    <property type="entry name" value="Homeodomain-like"/>
    <property type="match status" value="1"/>
</dbReference>
<keyword evidence="2 4" id="KW-0238">DNA-binding</keyword>
<evidence type="ECO:0000259" key="5">
    <source>
        <dbReference type="PROSITE" id="PS50977"/>
    </source>
</evidence>
<gene>
    <name evidence="6" type="ORF">FB559_4305</name>
</gene>
<keyword evidence="7" id="KW-1185">Reference proteome</keyword>
<keyword evidence="1" id="KW-0805">Transcription regulation</keyword>
<feature type="DNA-binding region" description="H-T-H motif" evidence="4">
    <location>
        <begin position="28"/>
        <end position="47"/>
    </location>
</feature>
<feature type="domain" description="HTH tetR-type" evidence="5">
    <location>
        <begin position="5"/>
        <end position="65"/>
    </location>
</feature>
<dbReference type="InterPro" id="IPR050109">
    <property type="entry name" value="HTH-type_TetR-like_transc_reg"/>
</dbReference>
<dbReference type="RefSeq" id="WP_141957248.1">
    <property type="nucleotide sequence ID" value="NZ_VFOZ01000001.1"/>
</dbReference>
<keyword evidence="3" id="KW-0804">Transcription</keyword>
<protein>
    <submittedName>
        <fullName evidence="6">TetR family transcriptional regulator</fullName>
    </submittedName>
</protein>
<organism evidence="6 7">
    <name type="scientific">Actinoallomurus bryophytorum</name>
    <dbReference type="NCBI Taxonomy" id="1490222"/>
    <lineage>
        <taxon>Bacteria</taxon>
        <taxon>Bacillati</taxon>
        <taxon>Actinomycetota</taxon>
        <taxon>Actinomycetes</taxon>
        <taxon>Streptosporangiales</taxon>
        <taxon>Thermomonosporaceae</taxon>
        <taxon>Actinoallomurus</taxon>
    </lineage>
</organism>